<proteinExistence type="predicted"/>
<protein>
    <recommendedName>
        <fullName evidence="2">DUF7908 domain-containing protein</fullName>
    </recommendedName>
</protein>
<organism evidence="3 4">
    <name type="scientific">Lepraria finkii</name>
    <dbReference type="NCBI Taxonomy" id="1340010"/>
    <lineage>
        <taxon>Eukaryota</taxon>
        <taxon>Fungi</taxon>
        <taxon>Dikarya</taxon>
        <taxon>Ascomycota</taxon>
        <taxon>Pezizomycotina</taxon>
        <taxon>Lecanoromycetes</taxon>
        <taxon>OSLEUM clade</taxon>
        <taxon>Lecanoromycetidae</taxon>
        <taxon>Lecanorales</taxon>
        <taxon>Lecanorineae</taxon>
        <taxon>Stereocaulaceae</taxon>
        <taxon>Lepraria</taxon>
    </lineage>
</organism>
<keyword evidence="4" id="KW-1185">Reference proteome</keyword>
<accession>A0ABR4AUJ0</accession>
<dbReference type="EMBL" id="JBHFEH010000065">
    <property type="protein sequence ID" value="KAL2049355.1"/>
    <property type="molecule type" value="Genomic_DNA"/>
</dbReference>
<evidence type="ECO:0000313" key="4">
    <source>
        <dbReference type="Proteomes" id="UP001590951"/>
    </source>
</evidence>
<feature type="domain" description="DUF7908" evidence="2">
    <location>
        <begin position="19"/>
        <end position="153"/>
    </location>
</feature>
<evidence type="ECO:0000256" key="1">
    <source>
        <dbReference type="SAM" id="MobiDB-lite"/>
    </source>
</evidence>
<comment type="caution">
    <text evidence="3">The sequence shown here is derived from an EMBL/GenBank/DDBJ whole genome shotgun (WGS) entry which is preliminary data.</text>
</comment>
<evidence type="ECO:0000313" key="3">
    <source>
        <dbReference type="EMBL" id="KAL2049355.1"/>
    </source>
</evidence>
<dbReference type="InterPro" id="IPR057230">
    <property type="entry name" value="DUF7908"/>
</dbReference>
<reference evidence="3 4" key="1">
    <citation type="submission" date="2024-09" db="EMBL/GenBank/DDBJ databases">
        <title>Rethinking Asexuality: The Enigmatic Case of Functional Sexual Genes in Lepraria (Stereocaulaceae).</title>
        <authorList>
            <person name="Doellman M."/>
            <person name="Sun Y."/>
            <person name="Barcenas-Pena A."/>
            <person name="Lumbsch H.T."/>
            <person name="Grewe F."/>
        </authorList>
    </citation>
    <scope>NUCLEOTIDE SEQUENCE [LARGE SCALE GENOMIC DNA]</scope>
    <source>
        <strain evidence="3 4">Grewe 0041</strain>
    </source>
</reference>
<sequence>MTSSNAATPSSSSPPVSEFLVGFQTVPNSRLRKLRRNTGITSGFITPAGTVSSDCTRSDVCYINSQGQLSLVSGATYSTNTGVASEPFVPSTSPGTISTTWQLSGTVAKWNHAGFLNGTAALCLDLTFGTVQVYFNSPPPTSCIPVILISVPVSSCSGLPPSATSVPPTPATGTTAGSTLSPSTSSVVSAPRQPMQAITVQFIKGLLAPLPQLRSHRVLLAPLRQPRPLQVLQAPQPRCRRLPLAQLPPQALRTR</sequence>
<dbReference type="Pfam" id="PF25485">
    <property type="entry name" value="DUF7908"/>
    <property type="match status" value="1"/>
</dbReference>
<feature type="region of interest" description="Disordered" evidence="1">
    <location>
        <begin position="160"/>
        <end position="188"/>
    </location>
</feature>
<name>A0ABR4AUJ0_9LECA</name>
<dbReference type="Proteomes" id="UP001590951">
    <property type="component" value="Unassembled WGS sequence"/>
</dbReference>
<evidence type="ECO:0000259" key="2">
    <source>
        <dbReference type="Pfam" id="PF25485"/>
    </source>
</evidence>
<gene>
    <name evidence="3" type="ORF">ABVK25_010365</name>
</gene>